<protein>
    <submittedName>
        <fullName evidence="8">C2 and GRAM domain-containing protein</fullName>
    </submittedName>
</protein>
<sequence length="1059" mass="119188">MKLLVRVIEAKNIPALDPNGFSDPYVKLQLGKQKFRSKVVKKCLSPSWCEEFTFKVDDLKDELLICVLDEDKYFNDDFVGQIKIPVSHVFEAKDKSLGTTWYTLQPKNKKSKNKDCGEILLTICFSHNNTPFDLLPADTFVLPRKSADSIMDSPSRSSPVRSSSTTRLDETVSSKEEKPHAPTLAGRIAQMFNKNSDSTSVSSSVEAAEILDLPESLDPVVMEQNSEEQTTSVDFDEMMKIMEAKDQGGEIPSSLSGGVALDQIYGTSPWELNSILFSPDSDFWKTASDSQGSTDLQIGPWKFENCGETLKRVVSYTKAASKLIKALKTTEEQMFLKADGKNFSVISSVSTPDAPYGKTFKAEVLYCITLGPEQPSGEQTSRLEVSWRINFLQSTMMKGMIEGGARQGIKESFEHYEKLLAQIVKPLDLKDIGSERDQMLASLQVERQSDWKLAVQYFANFTVISTVLMGLYVLVHVWLSMPSTVQGLEFVGLDLPDSIGEVIVCGVLVLQGKRVLELMSRFMQARVQTGSDHGIKAQGDGWLLTVALIAGSNLAAVDSSGFSDPYVVFTCNGKTRTSSIKFQKSDPLWNEIFEFDAMEDPPSVLDVEVFDFDGPFDEATSLGRAEINFLKSNISELSDIWIPLQGKLAQACQSKLHLRIFLNNTRGGNVVKDYISKMEKEVGKKIRLRSPQTNSAFQKLFGLPPEEFLINDFACHLKRRMPLQGRLFLSARIIGFHADLFGHKTKFFFLWEDIEDIQVIPPTLSSMGSPIIIMTLRPGRGFDARHGARTQDTEGRLKYHFHSFVSFNVAHRTIMALWRARSLTLEQKVQIVEEESEANNVQASEEDALTKNLMSTDEEIDPKNLQAVDEDSEPKSLSTEESGSFLGVEDVNMSVVYSSILSLPTSFFMELFRGSEIDRRVMERAGCLNYSHSPWESEKPDVYQRQLYYKFDKRISRYRGEVTSTQQKSRLSGKNGWLVEEVMTLHGVPLGDYFTLHLRYQVEDLPSRSVGCNVQVHFGVAWLKDTRHQKRITKNIVSNLQERLKVMFSVLEKEYVSGS</sequence>
<gene>
    <name evidence="8" type="ORF">SHERM_17405</name>
</gene>
<name>A0A9N7R9U3_STRHE</name>
<evidence type="ECO:0000256" key="5">
    <source>
        <dbReference type="SAM" id="MobiDB-lite"/>
    </source>
</evidence>
<comment type="caution">
    <text evidence="8">The sequence shown here is derived from an EMBL/GenBank/DDBJ whole genome shotgun (WGS) entry which is preliminary data.</text>
</comment>
<dbReference type="PROSITE" id="PS51778">
    <property type="entry name" value="VAST"/>
    <property type="match status" value="2"/>
</dbReference>
<dbReference type="CDD" id="cd13219">
    <property type="entry name" value="PH-GRAM_C2-GRAM"/>
    <property type="match status" value="1"/>
</dbReference>
<dbReference type="PANTHER" id="PTHR46296">
    <property type="entry name" value="BNAA05G37250D PROTEIN"/>
    <property type="match status" value="1"/>
</dbReference>
<evidence type="ECO:0000259" key="6">
    <source>
        <dbReference type="PROSITE" id="PS50004"/>
    </source>
</evidence>
<keyword evidence="2" id="KW-0812">Transmembrane</keyword>
<dbReference type="Gene3D" id="2.60.40.150">
    <property type="entry name" value="C2 domain"/>
    <property type="match status" value="2"/>
</dbReference>
<dbReference type="Proteomes" id="UP001153555">
    <property type="component" value="Unassembled WGS sequence"/>
</dbReference>
<keyword evidence="9" id="KW-1185">Reference proteome</keyword>
<dbReference type="InterPro" id="IPR044511">
    <property type="entry name" value="At1g03370/At5g50170-like"/>
</dbReference>
<evidence type="ECO:0000313" key="9">
    <source>
        <dbReference type="Proteomes" id="UP001153555"/>
    </source>
</evidence>
<evidence type="ECO:0000256" key="3">
    <source>
        <dbReference type="ARBA" id="ARBA00022989"/>
    </source>
</evidence>
<feature type="domain" description="VASt" evidence="7">
    <location>
        <begin position="256"/>
        <end position="428"/>
    </location>
</feature>
<feature type="domain" description="C2" evidence="6">
    <location>
        <begin position="521"/>
        <end position="642"/>
    </location>
</feature>
<dbReference type="OrthoDB" id="67700at2759"/>
<keyword evidence="4" id="KW-0472">Membrane</keyword>
<accession>A0A9N7R9U3</accession>
<dbReference type="EMBL" id="CACSLK010016728">
    <property type="protein sequence ID" value="CAA0818026.1"/>
    <property type="molecule type" value="Genomic_DNA"/>
</dbReference>
<feature type="compositionally biased region" description="Low complexity" evidence="5">
    <location>
        <begin position="153"/>
        <end position="166"/>
    </location>
</feature>
<evidence type="ECO:0000256" key="1">
    <source>
        <dbReference type="ARBA" id="ARBA00004167"/>
    </source>
</evidence>
<organism evidence="8 9">
    <name type="scientific">Striga hermonthica</name>
    <name type="common">Purple witchweed</name>
    <name type="synonym">Buchnera hermonthica</name>
    <dbReference type="NCBI Taxonomy" id="68872"/>
    <lineage>
        <taxon>Eukaryota</taxon>
        <taxon>Viridiplantae</taxon>
        <taxon>Streptophyta</taxon>
        <taxon>Embryophyta</taxon>
        <taxon>Tracheophyta</taxon>
        <taxon>Spermatophyta</taxon>
        <taxon>Magnoliopsida</taxon>
        <taxon>eudicotyledons</taxon>
        <taxon>Gunneridae</taxon>
        <taxon>Pentapetalae</taxon>
        <taxon>asterids</taxon>
        <taxon>lamiids</taxon>
        <taxon>Lamiales</taxon>
        <taxon>Orobanchaceae</taxon>
        <taxon>Buchnereae</taxon>
        <taxon>Striga</taxon>
    </lineage>
</organism>
<keyword evidence="3" id="KW-1133">Transmembrane helix</keyword>
<dbReference type="PANTHER" id="PTHR46296:SF8">
    <property type="entry name" value="OS06G0297800 PROTEIN"/>
    <property type="match status" value="1"/>
</dbReference>
<dbReference type="SUPFAM" id="SSF49562">
    <property type="entry name" value="C2 domain (Calcium/lipid-binding domain, CaLB)"/>
    <property type="match status" value="2"/>
</dbReference>
<feature type="region of interest" description="Disordered" evidence="5">
    <location>
        <begin position="859"/>
        <end position="881"/>
    </location>
</feature>
<feature type="domain" description="VASt" evidence="7">
    <location>
        <begin position="892"/>
        <end position="1059"/>
    </location>
</feature>
<dbReference type="PROSITE" id="PS50004">
    <property type="entry name" value="C2"/>
    <property type="match status" value="2"/>
</dbReference>
<evidence type="ECO:0000259" key="7">
    <source>
        <dbReference type="PROSITE" id="PS51778"/>
    </source>
</evidence>
<dbReference type="InterPro" id="IPR011993">
    <property type="entry name" value="PH-like_dom_sf"/>
</dbReference>
<dbReference type="GO" id="GO:0016020">
    <property type="term" value="C:membrane"/>
    <property type="evidence" value="ECO:0007669"/>
    <property type="project" value="UniProtKB-SubCell"/>
</dbReference>
<dbReference type="AlphaFoldDB" id="A0A9N7R9U3"/>
<dbReference type="InterPro" id="IPR000008">
    <property type="entry name" value="C2_dom"/>
</dbReference>
<dbReference type="SMART" id="SM00568">
    <property type="entry name" value="GRAM"/>
    <property type="match status" value="1"/>
</dbReference>
<dbReference type="Gene3D" id="2.30.29.30">
    <property type="entry name" value="Pleckstrin-homology domain (PH domain)/Phosphotyrosine-binding domain (PTB)"/>
    <property type="match status" value="1"/>
</dbReference>
<dbReference type="Pfam" id="PF00168">
    <property type="entry name" value="C2"/>
    <property type="match status" value="2"/>
</dbReference>
<dbReference type="SMART" id="SM00239">
    <property type="entry name" value="C2"/>
    <property type="match status" value="2"/>
</dbReference>
<comment type="subcellular location">
    <subcellularLocation>
        <location evidence="1">Membrane</location>
        <topology evidence="1">Single-pass membrane protein</topology>
    </subcellularLocation>
</comment>
<evidence type="ECO:0000256" key="2">
    <source>
        <dbReference type="ARBA" id="ARBA00022692"/>
    </source>
</evidence>
<dbReference type="InterPro" id="IPR031968">
    <property type="entry name" value="VASt"/>
</dbReference>
<feature type="compositionally biased region" description="Basic and acidic residues" evidence="5">
    <location>
        <begin position="167"/>
        <end position="180"/>
    </location>
</feature>
<dbReference type="InterPro" id="IPR004182">
    <property type="entry name" value="GRAM"/>
</dbReference>
<dbReference type="Pfam" id="PF02893">
    <property type="entry name" value="GRAM"/>
    <property type="match status" value="1"/>
</dbReference>
<proteinExistence type="predicted"/>
<dbReference type="CDD" id="cd00030">
    <property type="entry name" value="C2"/>
    <property type="match status" value="2"/>
</dbReference>
<feature type="domain" description="C2" evidence="6">
    <location>
        <begin position="1"/>
        <end position="102"/>
    </location>
</feature>
<dbReference type="InterPro" id="IPR035892">
    <property type="entry name" value="C2_domain_sf"/>
</dbReference>
<reference evidence="8" key="1">
    <citation type="submission" date="2019-12" db="EMBL/GenBank/DDBJ databases">
        <authorList>
            <person name="Scholes J."/>
        </authorList>
    </citation>
    <scope>NUCLEOTIDE SEQUENCE</scope>
</reference>
<dbReference type="Pfam" id="PF16016">
    <property type="entry name" value="VASt"/>
    <property type="match status" value="2"/>
</dbReference>
<evidence type="ECO:0000256" key="4">
    <source>
        <dbReference type="ARBA" id="ARBA00023136"/>
    </source>
</evidence>
<feature type="region of interest" description="Disordered" evidence="5">
    <location>
        <begin position="148"/>
        <end position="183"/>
    </location>
</feature>
<evidence type="ECO:0000313" key="8">
    <source>
        <dbReference type="EMBL" id="CAA0818026.1"/>
    </source>
</evidence>